<dbReference type="AlphaFoldDB" id="A0A2R6W0E0"/>
<feature type="region of interest" description="Disordered" evidence="1">
    <location>
        <begin position="43"/>
        <end position="63"/>
    </location>
</feature>
<protein>
    <submittedName>
        <fullName evidence="2">Uncharacterized protein</fullName>
    </submittedName>
</protein>
<organism evidence="2 3">
    <name type="scientific">Marchantia polymorpha</name>
    <name type="common">Common liverwort</name>
    <name type="synonym">Marchantia aquatica</name>
    <dbReference type="NCBI Taxonomy" id="3197"/>
    <lineage>
        <taxon>Eukaryota</taxon>
        <taxon>Viridiplantae</taxon>
        <taxon>Streptophyta</taxon>
        <taxon>Embryophyta</taxon>
        <taxon>Marchantiophyta</taxon>
        <taxon>Marchantiopsida</taxon>
        <taxon>Marchantiidae</taxon>
        <taxon>Marchantiales</taxon>
        <taxon>Marchantiaceae</taxon>
        <taxon>Marchantia</taxon>
    </lineage>
</organism>
<dbReference type="Gramene" id="Mp5g19910.1">
    <property type="protein sequence ID" value="Mp5g19910.1.cds1"/>
    <property type="gene ID" value="Mp5g19910"/>
</dbReference>
<feature type="compositionally biased region" description="Basic and acidic residues" evidence="1">
    <location>
        <begin position="51"/>
        <end position="60"/>
    </location>
</feature>
<accession>A0A2R6W0E0</accession>
<evidence type="ECO:0000313" key="3">
    <source>
        <dbReference type="Proteomes" id="UP000244005"/>
    </source>
</evidence>
<keyword evidence="3" id="KW-1185">Reference proteome</keyword>
<gene>
    <name evidence="2" type="ORF">MARPO_0206s0008</name>
</gene>
<proteinExistence type="predicted"/>
<evidence type="ECO:0000313" key="2">
    <source>
        <dbReference type="EMBL" id="PTQ27325.1"/>
    </source>
</evidence>
<name>A0A2R6W0E0_MARPO</name>
<dbReference type="Proteomes" id="UP000244005">
    <property type="component" value="Unassembled WGS sequence"/>
</dbReference>
<dbReference type="EMBL" id="KZ772873">
    <property type="protein sequence ID" value="PTQ27325.1"/>
    <property type="molecule type" value="Genomic_DNA"/>
</dbReference>
<reference evidence="3" key="1">
    <citation type="journal article" date="2017" name="Cell">
        <title>Insights into land plant evolution garnered from the Marchantia polymorpha genome.</title>
        <authorList>
            <person name="Bowman J.L."/>
            <person name="Kohchi T."/>
            <person name="Yamato K.T."/>
            <person name="Jenkins J."/>
            <person name="Shu S."/>
            <person name="Ishizaki K."/>
            <person name="Yamaoka S."/>
            <person name="Nishihama R."/>
            <person name="Nakamura Y."/>
            <person name="Berger F."/>
            <person name="Adam C."/>
            <person name="Aki S.S."/>
            <person name="Althoff F."/>
            <person name="Araki T."/>
            <person name="Arteaga-Vazquez M.A."/>
            <person name="Balasubrmanian S."/>
            <person name="Barry K."/>
            <person name="Bauer D."/>
            <person name="Boehm C.R."/>
            <person name="Briginshaw L."/>
            <person name="Caballero-Perez J."/>
            <person name="Catarino B."/>
            <person name="Chen F."/>
            <person name="Chiyoda S."/>
            <person name="Chovatia M."/>
            <person name="Davies K.M."/>
            <person name="Delmans M."/>
            <person name="Demura T."/>
            <person name="Dierschke T."/>
            <person name="Dolan L."/>
            <person name="Dorantes-Acosta A.E."/>
            <person name="Eklund D.M."/>
            <person name="Florent S.N."/>
            <person name="Flores-Sandoval E."/>
            <person name="Fujiyama A."/>
            <person name="Fukuzawa H."/>
            <person name="Galik B."/>
            <person name="Grimanelli D."/>
            <person name="Grimwood J."/>
            <person name="Grossniklaus U."/>
            <person name="Hamada T."/>
            <person name="Haseloff J."/>
            <person name="Hetherington A.J."/>
            <person name="Higo A."/>
            <person name="Hirakawa Y."/>
            <person name="Hundley H.N."/>
            <person name="Ikeda Y."/>
            <person name="Inoue K."/>
            <person name="Inoue S.I."/>
            <person name="Ishida S."/>
            <person name="Jia Q."/>
            <person name="Kakita M."/>
            <person name="Kanazawa T."/>
            <person name="Kawai Y."/>
            <person name="Kawashima T."/>
            <person name="Kennedy M."/>
            <person name="Kinose K."/>
            <person name="Kinoshita T."/>
            <person name="Kohara Y."/>
            <person name="Koide E."/>
            <person name="Komatsu K."/>
            <person name="Kopischke S."/>
            <person name="Kubo M."/>
            <person name="Kyozuka J."/>
            <person name="Lagercrantz U."/>
            <person name="Lin S.S."/>
            <person name="Lindquist E."/>
            <person name="Lipzen A.M."/>
            <person name="Lu C.W."/>
            <person name="De Luna E."/>
            <person name="Martienssen R.A."/>
            <person name="Minamino N."/>
            <person name="Mizutani M."/>
            <person name="Mizutani M."/>
            <person name="Mochizuki N."/>
            <person name="Monte I."/>
            <person name="Mosher R."/>
            <person name="Nagasaki H."/>
            <person name="Nakagami H."/>
            <person name="Naramoto S."/>
            <person name="Nishitani K."/>
            <person name="Ohtani M."/>
            <person name="Okamoto T."/>
            <person name="Okumura M."/>
            <person name="Phillips J."/>
            <person name="Pollak B."/>
            <person name="Reinders A."/>
            <person name="Rovekamp M."/>
            <person name="Sano R."/>
            <person name="Sawa S."/>
            <person name="Schmid M.W."/>
            <person name="Shirakawa M."/>
            <person name="Solano R."/>
            <person name="Spunde A."/>
            <person name="Suetsugu N."/>
            <person name="Sugano S."/>
            <person name="Sugiyama A."/>
            <person name="Sun R."/>
            <person name="Suzuki Y."/>
            <person name="Takenaka M."/>
            <person name="Takezawa D."/>
            <person name="Tomogane H."/>
            <person name="Tsuzuki M."/>
            <person name="Ueda T."/>
            <person name="Umeda M."/>
            <person name="Ward J.M."/>
            <person name="Watanabe Y."/>
            <person name="Yazaki K."/>
            <person name="Yokoyama R."/>
            <person name="Yoshitake Y."/>
            <person name="Yotsui I."/>
            <person name="Zachgo S."/>
            <person name="Schmutz J."/>
        </authorList>
    </citation>
    <scope>NUCLEOTIDE SEQUENCE [LARGE SCALE GENOMIC DNA]</scope>
    <source>
        <strain evidence="3">Tak-1</strain>
    </source>
</reference>
<evidence type="ECO:0000256" key="1">
    <source>
        <dbReference type="SAM" id="MobiDB-lite"/>
    </source>
</evidence>
<sequence>MYGRRGALPGAEDKGTVLRVSSEDSQRCFPDLFLATDCRANTRSTGRRGHNVQDVRKDRSGPGIRLTSSRESFVQVLSLGACILN</sequence>